<dbReference type="STRING" id="121292.AU252_01310"/>
<dbReference type="KEGG" id="psul:AU252_01310"/>
<evidence type="ECO:0000256" key="2">
    <source>
        <dbReference type="ARBA" id="ARBA00022729"/>
    </source>
</evidence>
<dbReference type="CDD" id="cd06336">
    <property type="entry name" value="PBP1_ABC_ligand_binding-like"/>
    <property type="match status" value="1"/>
</dbReference>
<evidence type="ECO:0000259" key="4">
    <source>
        <dbReference type="Pfam" id="PF13458"/>
    </source>
</evidence>
<dbReference type="InterPro" id="IPR051010">
    <property type="entry name" value="BCAA_transport"/>
</dbReference>
<gene>
    <name evidence="5" type="ORF">AU252_01310</name>
</gene>
<comment type="similarity">
    <text evidence="1">Belongs to the leucine-binding protein family.</text>
</comment>
<evidence type="ECO:0000256" key="3">
    <source>
        <dbReference type="SAM" id="SignalP"/>
    </source>
</evidence>
<reference evidence="5 6" key="1">
    <citation type="submission" date="2015-12" db="EMBL/GenBank/DDBJ databases">
        <authorList>
            <person name="Shamseldin A."/>
            <person name="Moawad H."/>
            <person name="Abd El-Rahim W.M."/>
            <person name="Sadowsky M.J."/>
        </authorList>
    </citation>
    <scope>NUCLEOTIDE SEQUENCE [LARGE SCALE GENOMIC DNA]</scope>
    <source>
        <strain evidence="5 6">Ar51</strain>
    </source>
</reference>
<sequence>MSFQFPNKRATAMATALVALTALTACGADSPSANSASCQDGKVKIGVLLPLSGPAAAFGQGVQQSMNFVAAQTNKSGGIEVGDSKCTIELLEYDTKGTAEQASAGINKLISEGATFVYGPNLSHEVTAVLPIAVRNNILMFEASYSSTGMSKDMPLVFGAVTTPSGFSGPMTEWVAKTYPNVKKVAVVVPDNQGGKDTATINQKAYGAAGIDAAVVPFAEGTEDFAPFIDRLLRDKPDAVDLASTPPGGAGVIIKQLRQAGFAGPVGRIGGESMAAITNAVGSAEALGDFFYYAPVNLESAPVKEYQEQFKAEFGKEPLPVSAQLLPAARLLVKAIDAADSTDPAEVAKALEKLPIDDPTQGKGVWGGKEFYGINHEIINDFYAGRYQNGKVTLTPLQVSEK</sequence>
<evidence type="ECO:0000313" key="5">
    <source>
        <dbReference type="EMBL" id="ALV39970.1"/>
    </source>
</evidence>
<organism evidence="5">
    <name type="scientific">Pseudarthrobacter sulfonivorans</name>
    <dbReference type="NCBI Taxonomy" id="121292"/>
    <lineage>
        <taxon>Bacteria</taxon>
        <taxon>Bacillati</taxon>
        <taxon>Actinomycetota</taxon>
        <taxon>Actinomycetes</taxon>
        <taxon>Micrococcales</taxon>
        <taxon>Micrococcaceae</taxon>
        <taxon>Pseudarthrobacter</taxon>
    </lineage>
</organism>
<dbReference type="InterPro" id="IPR028082">
    <property type="entry name" value="Peripla_BP_I"/>
</dbReference>
<dbReference type="PANTHER" id="PTHR30483">
    <property type="entry name" value="LEUCINE-SPECIFIC-BINDING PROTEIN"/>
    <property type="match status" value="1"/>
</dbReference>
<feature type="chain" id="PRO_5006834144" description="Leucine-binding protein domain-containing protein" evidence="3">
    <location>
        <begin position="28"/>
        <end position="402"/>
    </location>
</feature>
<dbReference type="Proteomes" id="UP000065151">
    <property type="component" value="Chromosome"/>
</dbReference>
<dbReference type="InterPro" id="IPR028081">
    <property type="entry name" value="Leu-bd"/>
</dbReference>
<dbReference type="EMBL" id="CP013747">
    <property type="protein sequence ID" value="ALV39970.1"/>
    <property type="molecule type" value="Genomic_DNA"/>
</dbReference>
<evidence type="ECO:0000256" key="1">
    <source>
        <dbReference type="ARBA" id="ARBA00010062"/>
    </source>
</evidence>
<dbReference type="Gene3D" id="3.40.50.2300">
    <property type="match status" value="2"/>
</dbReference>
<dbReference type="SUPFAM" id="SSF53822">
    <property type="entry name" value="Periplasmic binding protein-like I"/>
    <property type="match status" value="1"/>
</dbReference>
<keyword evidence="2 3" id="KW-0732">Signal</keyword>
<protein>
    <recommendedName>
        <fullName evidence="4">Leucine-binding protein domain-containing protein</fullName>
    </recommendedName>
</protein>
<feature type="domain" description="Leucine-binding protein" evidence="4">
    <location>
        <begin position="42"/>
        <end position="390"/>
    </location>
</feature>
<dbReference type="Pfam" id="PF13458">
    <property type="entry name" value="Peripla_BP_6"/>
    <property type="match status" value="1"/>
</dbReference>
<dbReference type="AlphaFoldDB" id="A0A0U2X7H8"/>
<feature type="signal peptide" evidence="3">
    <location>
        <begin position="1"/>
        <end position="27"/>
    </location>
</feature>
<name>A0A0U2X7H8_9MICC</name>
<dbReference type="RefSeq" id="WP_058929185.1">
    <property type="nucleotide sequence ID" value="NZ_CP013747.1"/>
</dbReference>
<accession>A0A0U2X7H8</accession>
<proteinExistence type="inferred from homology"/>
<dbReference type="PANTHER" id="PTHR30483:SF6">
    <property type="entry name" value="PERIPLASMIC BINDING PROTEIN OF ABC TRANSPORTER FOR NATURAL AMINO ACIDS"/>
    <property type="match status" value="1"/>
</dbReference>
<evidence type="ECO:0000313" key="6">
    <source>
        <dbReference type="Proteomes" id="UP000065151"/>
    </source>
</evidence>